<feature type="binding site" evidence="11">
    <location>
        <begin position="190"/>
        <end position="195"/>
    </location>
    <ligand>
        <name>ATP</name>
        <dbReference type="ChEBI" id="CHEBI:30616"/>
    </ligand>
</feature>
<evidence type="ECO:0000256" key="10">
    <source>
        <dbReference type="ARBA" id="ARBA00023186"/>
    </source>
</evidence>
<dbReference type="PIRSF" id="PIRSF002583">
    <property type="entry name" value="Hsp90"/>
    <property type="match status" value="1"/>
</dbReference>
<dbReference type="SUPFAM" id="SSF54211">
    <property type="entry name" value="Ribosomal protein S5 domain 2-like"/>
    <property type="match status" value="1"/>
</dbReference>
<dbReference type="HAMAP" id="MF_00505">
    <property type="entry name" value="HSP90"/>
    <property type="match status" value="1"/>
</dbReference>
<evidence type="ECO:0000256" key="12">
    <source>
        <dbReference type="SAM" id="MobiDB-lite"/>
    </source>
</evidence>
<feature type="region of interest" description="Disordered" evidence="12">
    <location>
        <begin position="1"/>
        <end position="60"/>
    </location>
</feature>
<dbReference type="Pfam" id="PF13589">
    <property type="entry name" value="HATPase_c_3"/>
    <property type="match status" value="1"/>
</dbReference>
<dbReference type="VEuPathDB" id="AmoebaDB:ACA1_053660"/>
<dbReference type="GO" id="GO:0070013">
    <property type="term" value="C:intracellular organelle lumen"/>
    <property type="evidence" value="ECO:0007669"/>
    <property type="project" value="UniProtKB-ARBA"/>
</dbReference>
<comment type="subcellular location">
    <subcellularLocation>
        <location evidence="2">Cytoplasm</location>
    </subcellularLocation>
    <subcellularLocation>
        <location evidence="1">Mitochondrion</location>
    </subcellularLocation>
</comment>
<dbReference type="GeneID" id="14921500"/>
<dbReference type="InterPro" id="IPR020575">
    <property type="entry name" value="Hsp90_N"/>
</dbReference>
<evidence type="ECO:0000256" key="6">
    <source>
        <dbReference type="ARBA" id="ARBA00022840"/>
    </source>
</evidence>
<feature type="compositionally biased region" description="Basic and acidic residues" evidence="12">
    <location>
        <begin position="25"/>
        <end position="36"/>
    </location>
</feature>
<evidence type="ECO:0000256" key="5">
    <source>
        <dbReference type="ARBA" id="ARBA00022741"/>
    </source>
</evidence>
<keyword evidence="7" id="KW-0809">Transit peptide</keyword>
<dbReference type="Proteomes" id="UP000011083">
    <property type="component" value="Unassembled WGS sequence"/>
</dbReference>
<feature type="binding site" evidence="11">
    <location>
        <position position="241"/>
    </location>
    <ligand>
        <name>ATP</name>
        <dbReference type="ChEBI" id="CHEBI:30616"/>
    </ligand>
</feature>
<feature type="binding site" evidence="11">
    <location>
        <position position="108"/>
    </location>
    <ligand>
        <name>ATP</name>
        <dbReference type="ChEBI" id="CHEBI:30616"/>
    </ligand>
</feature>
<keyword evidence="5 11" id="KW-0547">Nucleotide-binding</keyword>
<dbReference type="Gene3D" id="3.30.230.80">
    <property type="match status" value="1"/>
</dbReference>
<dbReference type="RefSeq" id="XP_004344035.1">
    <property type="nucleotide sequence ID" value="XM_004343985.1"/>
</dbReference>
<dbReference type="GO" id="GO:0051082">
    <property type="term" value="F:unfolded protein binding"/>
    <property type="evidence" value="ECO:0007669"/>
    <property type="project" value="InterPro"/>
</dbReference>
<proteinExistence type="inferred from homology"/>
<dbReference type="STRING" id="1257118.L8H601"/>
<dbReference type="FunFam" id="3.30.230.80:FF:000004">
    <property type="entry name" value="Heat shock protein 75 kDa"/>
    <property type="match status" value="1"/>
</dbReference>
<keyword evidence="4" id="KW-0963">Cytoplasm</keyword>
<protein>
    <submittedName>
        <fullName evidence="13">TNF receptor-associated protein 1, putative</fullName>
    </submittedName>
</protein>
<feature type="region of interest" description="Disordered" evidence="12">
    <location>
        <begin position="550"/>
        <end position="575"/>
    </location>
</feature>
<keyword evidence="14" id="KW-1185">Reference proteome</keyword>
<feature type="compositionally biased region" description="Low complexity" evidence="12">
    <location>
        <begin position="704"/>
        <end position="727"/>
    </location>
</feature>
<dbReference type="NCBIfam" id="NF003555">
    <property type="entry name" value="PRK05218.1"/>
    <property type="match status" value="1"/>
</dbReference>
<evidence type="ECO:0000256" key="4">
    <source>
        <dbReference type="ARBA" id="ARBA00022490"/>
    </source>
</evidence>
<dbReference type="Gene3D" id="3.30.565.10">
    <property type="entry name" value="Histidine kinase-like ATPase, C-terminal domain"/>
    <property type="match status" value="1"/>
</dbReference>
<keyword evidence="9" id="KW-0496">Mitochondrion</keyword>
<evidence type="ECO:0000256" key="2">
    <source>
        <dbReference type="ARBA" id="ARBA00004496"/>
    </source>
</evidence>
<comment type="similarity">
    <text evidence="3">Belongs to the heat shock protein 90 family.</text>
</comment>
<gene>
    <name evidence="13" type="ORF">ACA1_053660</name>
</gene>
<dbReference type="KEGG" id="acan:ACA1_053660"/>
<dbReference type="Gene3D" id="1.20.120.790">
    <property type="entry name" value="Heat shock protein 90, C-terminal domain"/>
    <property type="match status" value="1"/>
</dbReference>
<dbReference type="InterPro" id="IPR036890">
    <property type="entry name" value="HATPase_C_sf"/>
</dbReference>
<feature type="binding site" evidence="11">
    <location>
        <position position="150"/>
    </location>
    <ligand>
        <name>ATP</name>
        <dbReference type="ChEBI" id="CHEBI:30616"/>
    </ligand>
</feature>
<feature type="binding site" evidence="11">
    <location>
        <position position="155"/>
    </location>
    <ligand>
        <name>ATP</name>
        <dbReference type="ChEBI" id="CHEBI:30616"/>
    </ligand>
</feature>
<dbReference type="FunFam" id="3.30.565.10:FF:000009">
    <property type="entry name" value="Molecular chaperone HtpG"/>
    <property type="match status" value="1"/>
</dbReference>
<dbReference type="SUPFAM" id="SSF55874">
    <property type="entry name" value="ATPase domain of HSP90 chaperone/DNA topoisomerase II/histidine kinase"/>
    <property type="match status" value="1"/>
</dbReference>
<feature type="binding site" evidence="11">
    <location>
        <begin position="170"/>
        <end position="171"/>
    </location>
    <ligand>
        <name>ATP</name>
        <dbReference type="ChEBI" id="CHEBI:30616"/>
    </ligand>
</feature>
<evidence type="ECO:0000256" key="9">
    <source>
        <dbReference type="ARBA" id="ARBA00023128"/>
    </source>
</evidence>
<evidence type="ECO:0000256" key="11">
    <source>
        <dbReference type="PIRSR" id="PIRSR002583-1"/>
    </source>
</evidence>
<dbReference type="PRINTS" id="PR00775">
    <property type="entry name" value="HEATSHOCK90"/>
</dbReference>
<feature type="binding site" evidence="11">
    <location>
        <position position="163"/>
    </location>
    <ligand>
        <name>ATP</name>
        <dbReference type="ChEBI" id="CHEBI:30616"/>
    </ligand>
</feature>
<keyword evidence="6 11" id="KW-0067">ATP-binding</keyword>
<dbReference type="FunFam" id="1.20.120.790:FF:000004">
    <property type="entry name" value="Heat shock protein 75 kDa"/>
    <property type="match status" value="1"/>
</dbReference>
<dbReference type="InterPro" id="IPR001404">
    <property type="entry name" value="Hsp90_fam"/>
</dbReference>
<feature type="compositionally biased region" description="Low complexity" evidence="12">
    <location>
        <begin position="37"/>
        <end position="52"/>
    </location>
</feature>
<dbReference type="InterPro" id="IPR037196">
    <property type="entry name" value="HSP90_C"/>
</dbReference>
<dbReference type="GO" id="GO:0140662">
    <property type="term" value="F:ATP-dependent protein folding chaperone"/>
    <property type="evidence" value="ECO:0007669"/>
    <property type="project" value="InterPro"/>
</dbReference>
<evidence type="ECO:0000256" key="7">
    <source>
        <dbReference type="ARBA" id="ARBA00022946"/>
    </source>
</evidence>
<feature type="region of interest" description="Disordered" evidence="12">
    <location>
        <begin position="700"/>
        <end position="733"/>
    </location>
</feature>
<dbReference type="GO" id="GO:0005524">
    <property type="term" value="F:ATP binding"/>
    <property type="evidence" value="ECO:0007669"/>
    <property type="project" value="UniProtKB-KW"/>
</dbReference>
<dbReference type="PANTHER" id="PTHR11528">
    <property type="entry name" value="HEAT SHOCK PROTEIN 90 FAMILY MEMBER"/>
    <property type="match status" value="1"/>
</dbReference>
<accession>L8H601</accession>
<evidence type="ECO:0000256" key="1">
    <source>
        <dbReference type="ARBA" id="ARBA00004173"/>
    </source>
</evidence>
<feature type="compositionally biased region" description="Polar residues" evidence="12">
    <location>
        <begin position="551"/>
        <end position="568"/>
    </location>
</feature>
<evidence type="ECO:0000313" key="14">
    <source>
        <dbReference type="Proteomes" id="UP000011083"/>
    </source>
</evidence>
<evidence type="ECO:0000256" key="8">
    <source>
        <dbReference type="ARBA" id="ARBA00023016"/>
    </source>
</evidence>
<dbReference type="OrthoDB" id="28737at2759"/>
<feature type="binding site" evidence="11">
    <location>
        <position position="104"/>
    </location>
    <ligand>
        <name>ATP</name>
        <dbReference type="ChEBI" id="CHEBI:30616"/>
    </ligand>
</feature>
<keyword evidence="10" id="KW-0143">Chaperone</keyword>
<dbReference type="FunFam" id="3.40.50.11260:FF:000004">
    <property type="entry name" value="Heat shock protein 75 mitochondrial"/>
    <property type="match status" value="1"/>
</dbReference>
<dbReference type="CDD" id="cd16927">
    <property type="entry name" value="HATPase_Hsp90-like"/>
    <property type="match status" value="1"/>
</dbReference>
<sequence>MRSAAVKNSAKRAYRSTAIGMRAAGAREPEEAELVRTAEAAATPESARAGGAVSEAEEGKETLIEETETVSGQAETLPFQSETAKLLRIVAHSLYTDKEVFVRELISNASDASEKLRHLDVTGKEYDDKYLPLEIHIATDDKNKTITIQDFGIGMKKEELIKNLGTIAHSGTQEYLRQLEGKDASNIIGQFGVGFYSAFMVGNRVKVYSRSAAPGSKGYCWTSDGTGAYTIAEAEGVSRGTKIIIQLLEGQEHFAKKQTIDSIIKKYSNFVGFPIKLNGERVNTVRPLWTLPKQSISEEDHKQFYQFLAHSYDLPIYRLHFTSDAPFSIQSLFYVPEQHQEKYGMGRMDPGVSLFSRKVLVKPKMKALVPDWLRFMKGVVDCEDVSLHLSREHFQDSDLIKRLGNVVTGRLLKLFQDEAASDPDKYNAKFWKEYGSFIKEGICTDAKWKDELGGLLRCESSATGEGDVTSLEAYAKRMQDQQTAIYYLCVPSRTFAESSPYYEAFKQRGVEVLFLYTSMDDFVMQNLAEYAGKRILSIESAQLPAELARPASTTTGNNNNNDASSSPQAHAGELSLDPQEVEELAKWMKTTLLDRVSSVKETKRLVSSPAIIVDHESASFRRMMKFVDPSRAPKLPKQRLEINAAHPIITRLNSLRRREPSFAKAVAEQVFDNALIAAGLMDDPRSMLARLNSILEAAARNSDTTSTTSTSTASTSTSTASTSTVASEELPPQ</sequence>
<dbReference type="OMA" id="DHTQQNE"/>
<reference evidence="13 14" key="1">
    <citation type="journal article" date="2013" name="Genome Biol.">
        <title>Genome of Acanthamoeba castellanii highlights extensive lateral gene transfer and early evolution of tyrosine kinase signaling.</title>
        <authorList>
            <person name="Clarke M."/>
            <person name="Lohan A.J."/>
            <person name="Liu B."/>
            <person name="Lagkouvardos I."/>
            <person name="Roy S."/>
            <person name="Zafar N."/>
            <person name="Bertelli C."/>
            <person name="Schilde C."/>
            <person name="Kianianmomeni A."/>
            <person name="Burglin T.R."/>
            <person name="Frech C."/>
            <person name="Turcotte B."/>
            <person name="Kopec K.O."/>
            <person name="Synnott J.M."/>
            <person name="Choo C."/>
            <person name="Paponov I."/>
            <person name="Finkler A."/>
            <person name="Soon Heng Tan C."/>
            <person name="Hutchins A.P."/>
            <person name="Weinmeier T."/>
            <person name="Rattei T."/>
            <person name="Chu J.S."/>
            <person name="Gimenez G."/>
            <person name="Irimia M."/>
            <person name="Rigden D.J."/>
            <person name="Fitzpatrick D.A."/>
            <person name="Lorenzo-Morales J."/>
            <person name="Bateman A."/>
            <person name="Chiu C.H."/>
            <person name="Tang P."/>
            <person name="Hegemann P."/>
            <person name="Fromm H."/>
            <person name="Raoult D."/>
            <person name="Greub G."/>
            <person name="Miranda-Saavedra D."/>
            <person name="Chen N."/>
            <person name="Nash P."/>
            <person name="Ginger M.L."/>
            <person name="Horn M."/>
            <person name="Schaap P."/>
            <person name="Caler L."/>
            <person name="Loftus B."/>
        </authorList>
    </citation>
    <scope>NUCLEOTIDE SEQUENCE [LARGE SCALE GENOMIC DNA]</scope>
    <source>
        <strain evidence="13 14">Neff</strain>
    </source>
</reference>
<dbReference type="GO" id="GO:0005739">
    <property type="term" value="C:mitochondrion"/>
    <property type="evidence" value="ECO:0007669"/>
    <property type="project" value="UniProtKB-SubCell"/>
</dbReference>
<evidence type="ECO:0000256" key="3">
    <source>
        <dbReference type="ARBA" id="ARBA00008239"/>
    </source>
</evidence>
<dbReference type="EMBL" id="KB007909">
    <property type="protein sequence ID" value="ELR20632.1"/>
    <property type="molecule type" value="Genomic_DNA"/>
</dbReference>
<name>L8H601_ACACF</name>
<keyword evidence="13" id="KW-0675">Receptor</keyword>
<dbReference type="Pfam" id="PF00183">
    <property type="entry name" value="HSP90"/>
    <property type="match status" value="1"/>
</dbReference>
<keyword evidence="8" id="KW-0346">Stress response</keyword>
<dbReference type="GO" id="GO:0016887">
    <property type="term" value="F:ATP hydrolysis activity"/>
    <property type="evidence" value="ECO:0007669"/>
    <property type="project" value="InterPro"/>
</dbReference>
<dbReference type="SUPFAM" id="SSF110942">
    <property type="entry name" value="HSP90 C-terminal domain"/>
    <property type="match status" value="1"/>
</dbReference>
<dbReference type="Gene3D" id="3.40.50.11260">
    <property type="match status" value="1"/>
</dbReference>
<dbReference type="AlphaFoldDB" id="L8H601"/>
<evidence type="ECO:0000313" key="13">
    <source>
        <dbReference type="EMBL" id="ELR20632.1"/>
    </source>
</evidence>
<organism evidence="13 14">
    <name type="scientific">Acanthamoeba castellanii (strain ATCC 30010 / Neff)</name>
    <dbReference type="NCBI Taxonomy" id="1257118"/>
    <lineage>
        <taxon>Eukaryota</taxon>
        <taxon>Amoebozoa</taxon>
        <taxon>Discosea</taxon>
        <taxon>Longamoebia</taxon>
        <taxon>Centramoebida</taxon>
        <taxon>Acanthamoebidae</taxon>
        <taxon>Acanthamoeba</taxon>
    </lineage>
</organism>
<dbReference type="InterPro" id="IPR020568">
    <property type="entry name" value="Ribosomal_Su5_D2-typ_SF"/>
</dbReference>
<feature type="binding site" evidence="11">
    <location>
        <position position="391"/>
    </location>
    <ligand>
        <name>ATP</name>
        <dbReference type="ChEBI" id="CHEBI:30616"/>
    </ligand>
</feature>